<sequence>MLSNNDVLRRIRYIFDLKDTLVVKIFALAESEVSLAQVAGWLKKDEDEEVVKLKDRELAAFLNGFISFKRGKRDGPQPVPEKSLNNNLILQKLKIALNLKTEELLAVFEAADFTLSQHELSAFFRKPEHKNYRECKDQVLRNFLMGLQRQHRPTP</sequence>
<dbReference type="Proteomes" id="UP001165542">
    <property type="component" value="Unassembled WGS sequence"/>
</dbReference>
<accession>A0ABT2EF06</accession>
<keyword evidence="2" id="KW-1185">Reference proteome</keyword>
<dbReference type="RefSeq" id="WP_259036667.1">
    <property type="nucleotide sequence ID" value="NZ_JAJISC010000005.1"/>
</dbReference>
<dbReference type="InterPro" id="IPR009921">
    <property type="entry name" value="YehS-like"/>
</dbReference>
<dbReference type="PANTHER" id="PTHR37805:SF1">
    <property type="entry name" value="CYTOPLASMIC PROTEIN"/>
    <property type="match status" value="1"/>
</dbReference>
<dbReference type="Pfam" id="PF07308">
    <property type="entry name" value="DUF1456"/>
    <property type="match status" value="2"/>
</dbReference>
<organism evidence="1 2">
    <name type="scientific">Halomonas dongshanensis</name>
    <dbReference type="NCBI Taxonomy" id="2890835"/>
    <lineage>
        <taxon>Bacteria</taxon>
        <taxon>Pseudomonadati</taxon>
        <taxon>Pseudomonadota</taxon>
        <taxon>Gammaproteobacteria</taxon>
        <taxon>Oceanospirillales</taxon>
        <taxon>Halomonadaceae</taxon>
        <taxon>Halomonas</taxon>
    </lineage>
</organism>
<proteinExistence type="predicted"/>
<evidence type="ECO:0000313" key="2">
    <source>
        <dbReference type="Proteomes" id="UP001165542"/>
    </source>
</evidence>
<comment type="caution">
    <text evidence="1">The sequence shown here is derived from an EMBL/GenBank/DDBJ whole genome shotgun (WGS) entry which is preliminary data.</text>
</comment>
<protein>
    <submittedName>
        <fullName evidence="1">DUF1456 family protein</fullName>
    </submittedName>
</protein>
<name>A0ABT2EF06_9GAMM</name>
<dbReference type="PANTHER" id="PTHR37805">
    <property type="entry name" value="CYTOPLASMIC PROTEIN-RELATED"/>
    <property type="match status" value="1"/>
</dbReference>
<evidence type="ECO:0000313" key="1">
    <source>
        <dbReference type="EMBL" id="MCS2610168.1"/>
    </source>
</evidence>
<gene>
    <name evidence="1" type="ORF">LLY24_12660</name>
</gene>
<reference evidence="1" key="1">
    <citation type="submission" date="2021-11" db="EMBL/GenBank/DDBJ databases">
        <title>Halomonas sp., isolated from a coastal aquaculture zone in Dongshan Bay.</title>
        <authorList>
            <person name="Lin W."/>
        </authorList>
    </citation>
    <scope>NUCLEOTIDE SEQUENCE</scope>
    <source>
        <strain evidence="1">Yzlin-01</strain>
    </source>
</reference>
<dbReference type="EMBL" id="JAJISC010000005">
    <property type="protein sequence ID" value="MCS2610168.1"/>
    <property type="molecule type" value="Genomic_DNA"/>
</dbReference>